<accession>A0A812S3F0</accession>
<dbReference type="EMBL" id="CAJNIZ010022994">
    <property type="protein sequence ID" value="CAE7465559.1"/>
    <property type="molecule type" value="Genomic_DNA"/>
</dbReference>
<dbReference type="Proteomes" id="UP000649617">
    <property type="component" value="Unassembled WGS sequence"/>
</dbReference>
<dbReference type="AlphaFoldDB" id="A0A812S3F0"/>
<comment type="caution">
    <text evidence="1">The sequence shown here is derived from an EMBL/GenBank/DDBJ whole genome shotgun (WGS) entry which is preliminary data.</text>
</comment>
<dbReference type="OrthoDB" id="439718at2759"/>
<protein>
    <submittedName>
        <fullName evidence="1">PpsC protein</fullName>
    </submittedName>
</protein>
<proteinExistence type="predicted"/>
<name>A0A812S3F0_SYMPI</name>
<organism evidence="1 2">
    <name type="scientific">Symbiodinium pilosum</name>
    <name type="common">Dinoflagellate</name>
    <dbReference type="NCBI Taxonomy" id="2952"/>
    <lineage>
        <taxon>Eukaryota</taxon>
        <taxon>Sar</taxon>
        <taxon>Alveolata</taxon>
        <taxon>Dinophyceae</taxon>
        <taxon>Suessiales</taxon>
        <taxon>Symbiodiniaceae</taxon>
        <taxon>Symbiodinium</taxon>
    </lineage>
</organism>
<reference evidence="1" key="1">
    <citation type="submission" date="2021-02" db="EMBL/GenBank/DDBJ databases">
        <authorList>
            <person name="Dougan E. K."/>
            <person name="Rhodes N."/>
            <person name="Thang M."/>
            <person name="Chan C."/>
        </authorList>
    </citation>
    <scope>NUCLEOTIDE SEQUENCE</scope>
</reference>
<evidence type="ECO:0000313" key="1">
    <source>
        <dbReference type="EMBL" id="CAE7465559.1"/>
    </source>
</evidence>
<keyword evidence="2" id="KW-1185">Reference proteome</keyword>
<gene>
    <name evidence="1" type="primary">ppsC</name>
    <name evidence="1" type="ORF">SPIL2461_LOCUS11682</name>
</gene>
<sequence>MKKLRTSVGEIQHLVKDGVMLSSGEFVPCDVVVGCIGFERSSFLCEKLTGRSQVRTTNYLDKDMMYLADAEIDEGAFNSFFGSSVLEYGKFFSHVFVEGLRRPEDLGESLWGRDAHSVSINQRKWNQYIAAAMKLIEEDEAIAGHARHQVEERRKHFWRTLPPRSFLAVNKREWEEQWCSKPSMLEHA</sequence>
<evidence type="ECO:0000313" key="2">
    <source>
        <dbReference type="Proteomes" id="UP000649617"/>
    </source>
</evidence>